<dbReference type="CDD" id="cd00063">
    <property type="entry name" value="FN3"/>
    <property type="match status" value="1"/>
</dbReference>
<dbReference type="SMART" id="SM00060">
    <property type="entry name" value="FN3"/>
    <property type="match status" value="2"/>
</dbReference>
<protein>
    <submittedName>
        <fullName evidence="4">T9SS C-terminal target domain-containing protein</fullName>
    </submittedName>
</protein>
<gene>
    <name evidence="4" type="ORF">EG339_19550</name>
</gene>
<dbReference type="InterPro" id="IPR036116">
    <property type="entry name" value="FN3_sf"/>
</dbReference>
<dbReference type="SUPFAM" id="SSF55486">
    <property type="entry name" value="Metalloproteases ('zincins'), catalytic domain"/>
    <property type="match status" value="1"/>
</dbReference>
<dbReference type="InterPro" id="IPR024079">
    <property type="entry name" value="MetalloPept_cat_dom_sf"/>
</dbReference>
<evidence type="ECO:0000313" key="4">
    <source>
        <dbReference type="EMBL" id="AZB26631.1"/>
    </source>
</evidence>
<feature type="chain" id="PRO_5017968570" evidence="2">
    <location>
        <begin position="21"/>
        <end position="995"/>
    </location>
</feature>
<dbReference type="GeneID" id="99067004"/>
<dbReference type="Gene3D" id="2.60.40.10">
    <property type="entry name" value="Immunoglobulins"/>
    <property type="match status" value="1"/>
</dbReference>
<dbReference type="GO" id="GO:0008237">
    <property type="term" value="F:metallopeptidase activity"/>
    <property type="evidence" value="ECO:0007669"/>
    <property type="project" value="InterPro"/>
</dbReference>
<dbReference type="Pfam" id="PF18962">
    <property type="entry name" value="Por_Secre_tail"/>
    <property type="match status" value="1"/>
</dbReference>
<keyword evidence="5" id="KW-1185">Reference proteome</keyword>
<dbReference type="PROSITE" id="PS50853">
    <property type="entry name" value="FN3"/>
    <property type="match status" value="1"/>
</dbReference>
<accession>A0A3G6TBM5</accession>
<dbReference type="InterPro" id="IPR026444">
    <property type="entry name" value="Secre_tail"/>
</dbReference>
<evidence type="ECO:0000256" key="1">
    <source>
        <dbReference type="ARBA" id="ARBA00022729"/>
    </source>
</evidence>
<dbReference type="KEGG" id="cben:EG339_19550"/>
<evidence type="ECO:0000259" key="3">
    <source>
        <dbReference type="PROSITE" id="PS50853"/>
    </source>
</evidence>
<dbReference type="SUPFAM" id="SSF49265">
    <property type="entry name" value="Fibronectin type III"/>
    <property type="match status" value="1"/>
</dbReference>
<dbReference type="Proteomes" id="UP000271193">
    <property type="component" value="Chromosome"/>
</dbReference>
<dbReference type="Pfam" id="PF13583">
    <property type="entry name" value="Reprolysin_4"/>
    <property type="match status" value="1"/>
</dbReference>
<dbReference type="NCBIfam" id="TIGR04183">
    <property type="entry name" value="Por_Secre_tail"/>
    <property type="match status" value="1"/>
</dbReference>
<dbReference type="InterPro" id="IPR003961">
    <property type="entry name" value="FN3_dom"/>
</dbReference>
<dbReference type="EMBL" id="CP033932">
    <property type="protein sequence ID" value="AZB26631.1"/>
    <property type="molecule type" value="Genomic_DNA"/>
</dbReference>
<dbReference type="InterPro" id="IPR013783">
    <property type="entry name" value="Ig-like_fold"/>
</dbReference>
<name>A0A3G6TBM5_9FLAO</name>
<dbReference type="Pfam" id="PF20009">
    <property type="entry name" value="GEVED"/>
    <property type="match status" value="1"/>
</dbReference>
<sequence length="995" mass="107119">MKKKIILVCALALSLTGLQAQRWLPVSEKVTPIRKEVKIEYAYKFDLASLRDALKNAPEAGTGGAPIVVSLPTANGKIEKFSVYSSPTVAKSMAERYELGAYSGVGVDNPNKQIRFTTAPNDFQSMLFDANTGKYEFIEPMNKEKDIYGVFYKSDRSSEDPFECKVSEPEALKKQMAKLTSTKNVLNGFKNPNKNNQQQYRTYRIAISVNGEYTQLAGGVPQAAARINATMHRVNGVFEKDFGIHMIVQDFPQVIFPDPATDPYSDVIVNTNPTTGAVSYSAPAAWNLQVQQTLSNTAGIGNDAYDIGHFFGHRGGGGSAGDVGNVCRNPENNDDDTSKGAGITSPNIVDQPFGDTYDIDFVAHEIGHQFGAAHTMSIALHGAHMEPGSGSTIMGYAGITSYNVQMNSDAYFHIKNIEEVADYTNFVTCGTITPVNNTPPVVQPMASRMIPKGTPFILTASATDAQNDPITYTWEQYDLTASAFGFVSATRNNGANFRSIMPTTSPTRYFPKLSNVLNNTPSNTSWETVSNVPRTLNFMVTARDNNPNFNQQQTQSSLMKVDVGNEGPFKVTSTTVYKNTPAAITWDVVNTNNAPYNVQNVKIDYTTDNGATWNVITPSTPNDGAEPFAFNSLATGSTVKIRVSAIDHIFYAIGTATVADASGACTTTAPTGITVTGITRNSASVRWNAQQDAAYTLQYRKTGTATWTTVPVTTNSYNISNLTEATQYEVQIASKCGVVLGDFSASSNFTTASLTKCTPTVTGGANANIAGFISNVTVTGTGMNPVSNTSNADLYTDYTTDPTKLITLKAGSAGNSISITKSWPTTSQYYSGVTAWIDFNRDGFFSSSEIIYASEANSLPLASGMFSVPTDAYTGGNVTMRVAYSYAQAPSSACSNVQYGEFEDYPVTIQAQLSTSDVVKDKASIQIFPNPASDVLNVTQVSSKAQFSITNMAGQKVMSGQISDNKISVSRLSTGAYIISIEDKGTTSNLKFIKK</sequence>
<organism evidence="4 5">
    <name type="scientific">Chryseobacterium bernardetii</name>
    <dbReference type="NCBI Taxonomy" id="1241978"/>
    <lineage>
        <taxon>Bacteria</taxon>
        <taxon>Pseudomonadati</taxon>
        <taxon>Bacteroidota</taxon>
        <taxon>Flavobacteriia</taxon>
        <taxon>Flavobacteriales</taxon>
        <taxon>Weeksellaceae</taxon>
        <taxon>Chryseobacterium group</taxon>
        <taxon>Chryseobacterium</taxon>
    </lineage>
</organism>
<dbReference type="AlphaFoldDB" id="A0A3G6TBM5"/>
<dbReference type="Pfam" id="PF00041">
    <property type="entry name" value="fn3"/>
    <property type="match status" value="1"/>
</dbReference>
<reference evidence="5" key="1">
    <citation type="submission" date="2018-11" db="EMBL/GenBank/DDBJ databases">
        <title>Proposal to divide the Flavobacteriaceae and reorganize its genera based on Amino Acid Identity values calculated from whole genome sequences.</title>
        <authorList>
            <person name="Nicholson A.C."/>
            <person name="Gulvik C.A."/>
            <person name="Whitney A.M."/>
            <person name="Humrighouse B.W."/>
            <person name="Bell M."/>
            <person name="Holmes B."/>
            <person name="Steigerwalt A.G."/>
            <person name="Villarma A."/>
            <person name="Sheth M."/>
            <person name="Batra D."/>
            <person name="Pryor J."/>
            <person name="Bernardet J.-F."/>
            <person name="Hugo C."/>
            <person name="Kampfer P."/>
            <person name="Newman J."/>
            <person name="McQuiston J.R."/>
        </authorList>
    </citation>
    <scope>NUCLEOTIDE SEQUENCE [LARGE SCALE GENOMIC DNA]</scope>
    <source>
        <strain evidence="5">G0229</strain>
    </source>
</reference>
<feature type="signal peptide" evidence="2">
    <location>
        <begin position="1"/>
        <end position="20"/>
    </location>
</feature>
<dbReference type="RefSeq" id="WP_123871541.1">
    <property type="nucleotide sequence ID" value="NZ_CP033932.1"/>
</dbReference>
<dbReference type="InterPro" id="IPR045474">
    <property type="entry name" value="GEVED"/>
</dbReference>
<proteinExistence type="predicted"/>
<evidence type="ECO:0000313" key="5">
    <source>
        <dbReference type="Proteomes" id="UP000271193"/>
    </source>
</evidence>
<feature type="domain" description="Fibronectin type-III" evidence="3">
    <location>
        <begin position="669"/>
        <end position="754"/>
    </location>
</feature>
<keyword evidence="1 2" id="KW-0732">Signal</keyword>
<evidence type="ECO:0000256" key="2">
    <source>
        <dbReference type="SAM" id="SignalP"/>
    </source>
</evidence>
<dbReference type="Gene3D" id="3.40.390.10">
    <property type="entry name" value="Collagenase (Catalytic Domain)"/>
    <property type="match status" value="1"/>
</dbReference>